<evidence type="ECO:0000256" key="4">
    <source>
        <dbReference type="ARBA" id="ARBA00022759"/>
    </source>
</evidence>
<keyword evidence="5" id="KW-0695">RNA-directed DNA polymerase</keyword>
<organism evidence="8">
    <name type="scientific">Lygus hesperus</name>
    <name type="common">Western plant bug</name>
    <dbReference type="NCBI Taxonomy" id="30085"/>
    <lineage>
        <taxon>Eukaryota</taxon>
        <taxon>Metazoa</taxon>
        <taxon>Ecdysozoa</taxon>
        <taxon>Arthropoda</taxon>
        <taxon>Hexapoda</taxon>
        <taxon>Insecta</taxon>
        <taxon>Pterygota</taxon>
        <taxon>Neoptera</taxon>
        <taxon>Paraneoptera</taxon>
        <taxon>Hemiptera</taxon>
        <taxon>Heteroptera</taxon>
        <taxon>Panheteroptera</taxon>
        <taxon>Cimicomorpha</taxon>
        <taxon>Miridae</taxon>
        <taxon>Mirini</taxon>
        <taxon>Lygus</taxon>
    </lineage>
</organism>
<accession>A0A0K8T1P2</accession>
<dbReference type="InterPro" id="IPR041577">
    <property type="entry name" value="RT_RNaseH_2"/>
</dbReference>
<dbReference type="GO" id="GO:0042575">
    <property type="term" value="C:DNA polymerase complex"/>
    <property type="evidence" value="ECO:0007669"/>
    <property type="project" value="UniProtKB-ARBA"/>
</dbReference>
<dbReference type="GO" id="GO:0003964">
    <property type="term" value="F:RNA-directed DNA polymerase activity"/>
    <property type="evidence" value="ECO:0007669"/>
    <property type="project" value="UniProtKB-KW"/>
</dbReference>
<dbReference type="Pfam" id="PF17919">
    <property type="entry name" value="RT_RNaseH_2"/>
    <property type="match status" value="1"/>
</dbReference>
<dbReference type="FunFam" id="1.10.340.70:FF:000001">
    <property type="entry name" value="Retrovirus-related Pol polyprotein from transposon gypsy-like Protein"/>
    <property type="match status" value="1"/>
</dbReference>
<keyword evidence="4" id="KW-0255">Endonuclease</keyword>
<feature type="non-terminal residue" evidence="8">
    <location>
        <position position="363"/>
    </location>
</feature>
<dbReference type="EMBL" id="GBRD01006382">
    <property type="protein sequence ID" value="JAG59439.1"/>
    <property type="molecule type" value="Transcribed_RNA"/>
</dbReference>
<dbReference type="FunFam" id="3.10.20.370:FF:000001">
    <property type="entry name" value="Retrovirus-related Pol polyprotein from transposon 17.6-like protein"/>
    <property type="match status" value="1"/>
</dbReference>
<dbReference type="CDD" id="cd09274">
    <property type="entry name" value="RNase_HI_RT_Ty3"/>
    <property type="match status" value="1"/>
</dbReference>
<evidence type="ECO:0000256" key="6">
    <source>
        <dbReference type="ARBA" id="ARBA00023268"/>
    </source>
</evidence>
<evidence type="ECO:0000256" key="5">
    <source>
        <dbReference type="ARBA" id="ARBA00022918"/>
    </source>
</evidence>
<dbReference type="InterPro" id="IPR001584">
    <property type="entry name" value="Integrase_cat-core"/>
</dbReference>
<evidence type="ECO:0000313" key="8">
    <source>
        <dbReference type="EMBL" id="JAG59439.1"/>
    </source>
</evidence>
<dbReference type="InterPro" id="IPR050951">
    <property type="entry name" value="Retrovirus_Pol_polyprotein"/>
</dbReference>
<dbReference type="InterPro" id="IPR043502">
    <property type="entry name" value="DNA/RNA_pol_sf"/>
</dbReference>
<dbReference type="GO" id="GO:0004519">
    <property type="term" value="F:endonuclease activity"/>
    <property type="evidence" value="ECO:0007669"/>
    <property type="project" value="UniProtKB-KW"/>
</dbReference>
<keyword evidence="3" id="KW-0540">Nuclease</keyword>
<dbReference type="Gene3D" id="3.30.420.10">
    <property type="entry name" value="Ribonuclease H-like superfamily/Ribonuclease H"/>
    <property type="match status" value="1"/>
</dbReference>
<dbReference type="Gene3D" id="3.30.70.270">
    <property type="match status" value="1"/>
</dbReference>
<proteinExistence type="predicted"/>
<dbReference type="PROSITE" id="PS50994">
    <property type="entry name" value="INTEGRASE"/>
    <property type="match status" value="1"/>
</dbReference>
<evidence type="ECO:0000256" key="3">
    <source>
        <dbReference type="ARBA" id="ARBA00022722"/>
    </source>
</evidence>
<dbReference type="InterPro" id="IPR043128">
    <property type="entry name" value="Rev_trsase/Diguanyl_cyclase"/>
</dbReference>
<dbReference type="PANTHER" id="PTHR37984:SF5">
    <property type="entry name" value="PROTEIN NYNRIN-LIKE"/>
    <property type="match status" value="1"/>
</dbReference>
<name>A0A0K8T1P2_LYGHE</name>
<dbReference type="Gene3D" id="1.10.340.70">
    <property type="match status" value="1"/>
</dbReference>
<evidence type="ECO:0000256" key="1">
    <source>
        <dbReference type="ARBA" id="ARBA00012493"/>
    </source>
</evidence>
<dbReference type="EC" id="2.7.7.49" evidence="1"/>
<keyword evidence="4" id="KW-0378">Hydrolase</keyword>
<dbReference type="FunFam" id="3.30.70.270:FF:000020">
    <property type="entry name" value="Transposon Tf2-6 polyprotein-like Protein"/>
    <property type="match status" value="1"/>
</dbReference>
<dbReference type="Pfam" id="PF17921">
    <property type="entry name" value="Integrase_H2C2"/>
    <property type="match status" value="1"/>
</dbReference>
<evidence type="ECO:0000259" key="7">
    <source>
        <dbReference type="PROSITE" id="PS50994"/>
    </source>
</evidence>
<keyword evidence="2" id="KW-0808">Transferase</keyword>
<dbReference type="GO" id="GO:0003676">
    <property type="term" value="F:nucleic acid binding"/>
    <property type="evidence" value="ECO:0007669"/>
    <property type="project" value="InterPro"/>
</dbReference>
<dbReference type="GO" id="GO:0015074">
    <property type="term" value="P:DNA integration"/>
    <property type="evidence" value="ECO:0007669"/>
    <property type="project" value="InterPro"/>
</dbReference>
<feature type="domain" description="Integrase catalytic" evidence="7">
    <location>
        <begin position="314"/>
        <end position="363"/>
    </location>
</feature>
<evidence type="ECO:0000256" key="2">
    <source>
        <dbReference type="ARBA" id="ARBA00022695"/>
    </source>
</evidence>
<dbReference type="InterPro" id="IPR012337">
    <property type="entry name" value="RNaseH-like_sf"/>
</dbReference>
<keyword evidence="2" id="KW-0548">Nucleotidyltransferase</keyword>
<dbReference type="InterPro" id="IPR041588">
    <property type="entry name" value="Integrase_H2C2"/>
</dbReference>
<dbReference type="InterPro" id="IPR036397">
    <property type="entry name" value="RNaseH_sf"/>
</dbReference>
<sequence>MTEVRSFLGLASYYRKFISRFAEIAKPLTILTQKGQPFIWGSEQQTAFDLIKQKLTTAPVLASPDFSLPFVLATDASNIAIGAVLSQVQNGVERPIAYASRTLSPPETRFSTTEKETLAVVWSVQRFQAYLLGKPFVLETDHAAIAAAFRLRDATSRLARWIIKLSAYQFTPRHRPGTQMRHADALSRIRIGGVVTHLDFWQVIRAGQELDSWIPMFAKKHPSQVKKVNGLWCYKEEKGSTYVALVPTSLREWVLYQCHNHDLAGHPGEFKTLALVKRYAYWPRLALDVQRYVKSCVACQKQKGPRGAAAPLQKPRLPSFANEIIGVDLVGPLPEYQGNKYLLTIVDHFTKYGLAIPIPDMTA</sequence>
<protein>
    <recommendedName>
        <fullName evidence="1">RNA-directed DNA polymerase</fullName>
        <ecNumber evidence="1">2.7.7.49</ecNumber>
    </recommendedName>
</protein>
<dbReference type="PANTHER" id="PTHR37984">
    <property type="entry name" value="PROTEIN CBG26694"/>
    <property type="match status" value="1"/>
</dbReference>
<dbReference type="SUPFAM" id="SSF56672">
    <property type="entry name" value="DNA/RNA polymerases"/>
    <property type="match status" value="1"/>
</dbReference>
<keyword evidence="6" id="KW-0511">Multifunctional enzyme</keyword>
<dbReference type="AlphaFoldDB" id="A0A0K8T1P2"/>
<dbReference type="SUPFAM" id="SSF53098">
    <property type="entry name" value="Ribonuclease H-like"/>
    <property type="match status" value="1"/>
</dbReference>
<reference evidence="8" key="1">
    <citation type="submission" date="2014-09" db="EMBL/GenBank/DDBJ databases">
        <authorList>
            <person name="Magalhaes I.L.F."/>
            <person name="Oliveira U."/>
            <person name="Santos F.R."/>
            <person name="Vidigal T.H.D.A."/>
            <person name="Brescovit A.D."/>
            <person name="Santos A.J."/>
        </authorList>
    </citation>
    <scope>NUCLEOTIDE SEQUENCE</scope>
</reference>